<feature type="region of interest" description="Disordered" evidence="1">
    <location>
        <begin position="32"/>
        <end position="59"/>
    </location>
</feature>
<dbReference type="OrthoDB" id="318927at2"/>
<evidence type="ECO:0008006" key="4">
    <source>
        <dbReference type="Google" id="ProtNLM"/>
    </source>
</evidence>
<keyword evidence="3" id="KW-1185">Reference proteome</keyword>
<dbReference type="Proteomes" id="UP000013165">
    <property type="component" value="Unassembled WGS sequence"/>
</dbReference>
<organism evidence="2 3">
    <name type="scientific">Marinobacter nanhaiticus D15-8W</name>
    <dbReference type="NCBI Taxonomy" id="626887"/>
    <lineage>
        <taxon>Bacteria</taxon>
        <taxon>Pseudomonadati</taxon>
        <taxon>Pseudomonadota</taxon>
        <taxon>Gammaproteobacteria</taxon>
        <taxon>Pseudomonadales</taxon>
        <taxon>Marinobacteraceae</taxon>
        <taxon>Marinobacter</taxon>
    </lineage>
</organism>
<comment type="caution">
    <text evidence="2">The sequence shown here is derived from an EMBL/GenBank/DDBJ whole genome shotgun (WGS) entry which is preliminary data.</text>
</comment>
<dbReference type="SUPFAM" id="SSF158855">
    <property type="entry name" value="Lipase chaperone-like"/>
    <property type="match status" value="1"/>
</dbReference>
<name>N6VUZ4_9GAMM</name>
<dbReference type="EMBL" id="APLQ01000014">
    <property type="protein sequence ID" value="ENO14000.1"/>
    <property type="molecule type" value="Genomic_DNA"/>
</dbReference>
<dbReference type="PATRIC" id="fig|626887.3.peg.4292"/>
<dbReference type="STRING" id="626887.J057_21430"/>
<accession>N6VUZ4</accession>
<dbReference type="RefSeq" id="WP_004582220.1">
    <property type="nucleotide sequence ID" value="NZ_AP028878.1"/>
</dbReference>
<sequence length="343" mass="39002">MKLKFSLPALAAVTLVSLAAYSWFGDTDQDVGPVTEDRSTTGQSARIQPTSTPPETSAKPNLAMQLAVQYLERYGETIEHPATQARLFNERHELLEMHPDNGAELFTRAIQLAFPDLKVKILALMTDLERYQAWLEDNELRLQGLRVMERQAALWQQREAIFGDLANQIWADERNALEQKSEDFAHSLSRLNQADELQLQELAFQLQTTVDELYGNDLTAQMAGSGALGHTLFSMDSVQSQLKALPADERQEKINDLRRQLGYSDAVVEKLAEEDQARQEKWTKGKAYMAEREAISQRLSGQELESALQALRQEHFGVTAPTIAREEEEGFFRFERRRRYGVN</sequence>
<evidence type="ECO:0000313" key="2">
    <source>
        <dbReference type="EMBL" id="ENO14000.1"/>
    </source>
</evidence>
<dbReference type="HOGENOM" id="CLU_859871_0_0_6"/>
<dbReference type="AlphaFoldDB" id="N6VUZ4"/>
<gene>
    <name evidence="2" type="ORF">J057_21430</name>
</gene>
<reference evidence="2 3" key="1">
    <citation type="journal article" date="2013" name="Genome Announc.">
        <title>Genome Sequence of the Polycyclic Aromatic Hydrocarbon-Degrading Bacterium Strain Marinobacter nanhaiticus D15-8WT.</title>
        <authorList>
            <person name="Cui Z."/>
            <person name="Gao W."/>
            <person name="Li Q."/>
            <person name="Xu G."/>
            <person name="Zheng L."/>
        </authorList>
    </citation>
    <scope>NUCLEOTIDE SEQUENCE [LARGE SCALE GENOMIC DNA]</scope>
    <source>
        <strain evidence="2 3">D15-8W</strain>
    </source>
</reference>
<evidence type="ECO:0000256" key="1">
    <source>
        <dbReference type="SAM" id="MobiDB-lite"/>
    </source>
</evidence>
<proteinExistence type="predicted"/>
<dbReference type="eggNOG" id="ENOG5032DMA">
    <property type="taxonomic scope" value="Bacteria"/>
</dbReference>
<feature type="compositionally biased region" description="Polar residues" evidence="1">
    <location>
        <begin position="40"/>
        <end position="59"/>
    </location>
</feature>
<protein>
    <recommendedName>
        <fullName evidence="4">Lipase modulator</fullName>
    </recommendedName>
</protein>
<evidence type="ECO:0000313" key="3">
    <source>
        <dbReference type="Proteomes" id="UP000013165"/>
    </source>
</evidence>